<dbReference type="Pfam" id="PF13612">
    <property type="entry name" value="DDE_Tnp_1_3"/>
    <property type="match status" value="1"/>
</dbReference>
<dbReference type="STRING" id="28136.SAMN02745202_01592"/>
<name>A0A1T4PWE6_9BACT</name>
<sequence length="106" mass="12530">MPRVFLSIQLVHGLKAKMKNKLMPMWDKIMLRKRYTIECINELLKNKANLVHSRHRSIHNFIMNLCSALTAYCFFDNKPEALPVYVEKSKLLELFAYCSYSELAYL</sequence>
<accession>A0A1T4PWE6</accession>
<gene>
    <name evidence="2" type="ORF">SAMN02745202_01592</name>
</gene>
<proteinExistence type="predicted"/>
<protein>
    <submittedName>
        <fullName evidence="2">Transposase DDE domain-containing protein</fullName>
    </submittedName>
</protein>
<dbReference type="EMBL" id="FUXK01000017">
    <property type="protein sequence ID" value="SJZ95696.1"/>
    <property type="molecule type" value="Genomic_DNA"/>
</dbReference>
<dbReference type="InterPro" id="IPR025668">
    <property type="entry name" value="Tnp_DDE_dom"/>
</dbReference>
<feature type="domain" description="Transposase DDE" evidence="1">
    <location>
        <begin position="7"/>
        <end position="58"/>
    </location>
</feature>
<evidence type="ECO:0000313" key="3">
    <source>
        <dbReference type="Proteomes" id="UP000190065"/>
    </source>
</evidence>
<dbReference type="Proteomes" id="UP000190065">
    <property type="component" value="Unassembled WGS sequence"/>
</dbReference>
<dbReference type="AlphaFoldDB" id="A0A1T4PWE6"/>
<evidence type="ECO:0000259" key="1">
    <source>
        <dbReference type="Pfam" id="PF13612"/>
    </source>
</evidence>
<reference evidence="2 3" key="1">
    <citation type="submission" date="2017-02" db="EMBL/GenBank/DDBJ databases">
        <authorList>
            <person name="Peterson S.W."/>
        </authorList>
    </citation>
    <scope>NUCLEOTIDE SEQUENCE [LARGE SCALE GENOMIC DNA]</scope>
    <source>
        <strain evidence="2 3">ATCC 43324</strain>
    </source>
</reference>
<organism evidence="2 3">
    <name type="scientific">Segatella oulorum</name>
    <dbReference type="NCBI Taxonomy" id="28136"/>
    <lineage>
        <taxon>Bacteria</taxon>
        <taxon>Pseudomonadati</taxon>
        <taxon>Bacteroidota</taxon>
        <taxon>Bacteroidia</taxon>
        <taxon>Bacteroidales</taxon>
        <taxon>Prevotellaceae</taxon>
        <taxon>Segatella</taxon>
    </lineage>
</organism>
<evidence type="ECO:0000313" key="2">
    <source>
        <dbReference type="EMBL" id="SJZ95696.1"/>
    </source>
</evidence>